<evidence type="ECO:0000313" key="2">
    <source>
        <dbReference type="Proteomes" id="UP000500938"/>
    </source>
</evidence>
<sequence>MTTPTASAIAVTNGSESFNIEMIHDQQPASRVDQICTALGRLLLTMRDHEPTMTWAIAAPHTEKWLETLERIPLRVLATFRLTLLLVDHDRVIEYPNPYEYDERALLDGEDLSDLVLGPNADDELDAFLDEML</sequence>
<protein>
    <submittedName>
        <fullName evidence="1">Uncharacterized protein</fullName>
    </submittedName>
</protein>
<dbReference type="AlphaFoldDB" id="A0A6M4ING3"/>
<organism evidence="1 2">
    <name type="scientific">Gemmatimonas groenlandica</name>
    <dbReference type="NCBI Taxonomy" id="2732249"/>
    <lineage>
        <taxon>Bacteria</taxon>
        <taxon>Pseudomonadati</taxon>
        <taxon>Gemmatimonadota</taxon>
        <taxon>Gemmatimonadia</taxon>
        <taxon>Gemmatimonadales</taxon>
        <taxon>Gemmatimonadaceae</taxon>
        <taxon>Gemmatimonas</taxon>
    </lineage>
</organism>
<accession>A0A6M4ING3</accession>
<name>A0A6M4ING3_9BACT</name>
<dbReference type="Proteomes" id="UP000500938">
    <property type="component" value="Chromosome"/>
</dbReference>
<gene>
    <name evidence="1" type="ORF">HKW67_13975</name>
</gene>
<dbReference type="KEGG" id="ggr:HKW67_13975"/>
<dbReference type="RefSeq" id="WP_171225966.1">
    <property type="nucleotide sequence ID" value="NZ_CP053085.1"/>
</dbReference>
<dbReference type="EMBL" id="CP053085">
    <property type="protein sequence ID" value="QJR36534.1"/>
    <property type="molecule type" value="Genomic_DNA"/>
</dbReference>
<proteinExistence type="predicted"/>
<keyword evidence="2" id="KW-1185">Reference proteome</keyword>
<reference evidence="1 2" key="1">
    <citation type="submission" date="2020-05" db="EMBL/GenBank/DDBJ databases">
        <title>Complete genome sequence of Gemmatimonas greenlandica TET16.</title>
        <authorList>
            <person name="Zeng Y."/>
        </authorList>
    </citation>
    <scope>NUCLEOTIDE SEQUENCE [LARGE SCALE GENOMIC DNA]</scope>
    <source>
        <strain evidence="1 2">TET16</strain>
    </source>
</reference>
<evidence type="ECO:0000313" key="1">
    <source>
        <dbReference type="EMBL" id="QJR36534.1"/>
    </source>
</evidence>